<evidence type="ECO:0000256" key="1">
    <source>
        <dbReference type="SAM" id="MobiDB-lite"/>
    </source>
</evidence>
<dbReference type="AlphaFoldDB" id="A0A811UHL7"/>
<organism evidence="2 3">
    <name type="scientific">Ceratitis capitata</name>
    <name type="common">Mediterranean fruit fly</name>
    <name type="synonym">Tephritis capitata</name>
    <dbReference type="NCBI Taxonomy" id="7213"/>
    <lineage>
        <taxon>Eukaryota</taxon>
        <taxon>Metazoa</taxon>
        <taxon>Ecdysozoa</taxon>
        <taxon>Arthropoda</taxon>
        <taxon>Hexapoda</taxon>
        <taxon>Insecta</taxon>
        <taxon>Pterygota</taxon>
        <taxon>Neoptera</taxon>
        <taxon>Endopterygota</taxon>
        <taxon>Diptera</taxon>
        <taxon>Brachycera</taxon>
        <taxon>Muscomorpha</taxon>
        <taxon>Tephritoidea</taxon>
        <taxon>Tephritidae</taxon>
        <taxon>Ceratitis</taxon>
        <taxon>Ceratitis</taxon>
    </lineage>
</organism>
<gene>
    <name evidence="2" type="ORF">CCAP1982_LOCUS5989</name>
</gene>
<feature type="non-terminal residue" evidence="2">
    <location>
        <position position="87"/>
    </location>
</feature>
<comment type="caution">
    <text evidence="2">The sequence shown here is derived from an EMBL/GenBank/DDBJ whole genome shotgun (WGS) entry which is preliminary data.</text>
</comment>
<accession>A0A811UHL7</accession>
<proteinExistence type="predicted"/>
<sequence>MQQIGSKQYPTKGNEKPKQSVLHKEGPIFPKILEATYDFAQFAHVCKNFLSACAALVLDMPARVWLSTESSNSTGEKITPANWSGTH</sequence>
<feature type="region of interest" description="Disordered" evidence="1">
    <location>
        <begin position="1"/>
        <end position="21"/>
    </location>
</feature>
<protein>
    <submittedName>
        <fullName evidence="2">(Mediterranean fruit fly) hypothetical protein</fullName>
    </submittedName>
</protein>
<reference evidence="2" key="1">
    <citation type="submission" date="2020-11" db="EMBL/GenBank/DDBJ databases">
        <authorList>
            <person name="Whitehead M."/>
        </authorList>
    </citation>
    <scope>NUCLEOTIDE SEQUENCE</scope>
    <source>
        <strain evidence="2">EGII</strain>
    </source>
</reference>
<name>A0A811UHL7_CERCA</name>
<dbReference type="EMBL" id="CAJHJT010000012">
    <property type="protein sequence ID" value="CAD6997357.1"/>
    <property type="molecule type" value="Genomic_DNA"/>
</dbReference>
<keyword evidence="3" id="KW-1185">Reference proteome</keyword>
<feature type="region of interest" description="Disordered" evidence="1">
    <location>
        <begin position="68"/>
        <end position="87"/>
    </location>
</feature>
<feature type="compositionally biased region" description="Polar residues" evidence="1">
    <location>
        <begin position="1"/>
        <end position="11"/>
    </location>
</feature>
<dbReference type="Proteomes" id="UP000606786">
    <property type="component" value="Unassembled WGS sequence"/>
</dbReference>
<evidence type="ECO:0000313" key="2">
    <source>
        <dbReference type="EMBL" id="CAD6997357.1"/>
    </source>
</evidence>
<evidence type="ECO:0000313" key="3">
    <source>
        <dbReference type="Proteomes" id="UP000606786"/>
    </source>
</evidence>